<dbReference type="Gramene" id="Manes.01G094000.1.v8.1">
    <property type="protein sequence ID" value="Manes.01G094000.1.v8.1.CDS"/>
    <property type="gene ID" value="Manes.01G094000.v8.1"/>
</dbReference>
<keyword evidence="2" id="KW-1185">Reference proteome</keyword>
<name>A0A2C9WJ55_MANES</name>
<accession>A0A2C9WJ55</accession>
<gene>
    <name evidence="1" type="ORF">MANES_01G093766v8</name>
</gene>
<evidence type="ECO:0000313" key="2">
    <source>
        <dbReference type="Proteomes" id="UP000091857"/>
    </source>
</evidence>
<proteinExistence type="predicted"/>
<sequence>MASSSPAQRVGPHPVNKSISRITKSLPFGSGRLILQDKEYRRALSASFFQPKHFCGHGG</sequence>
<dbReference type="Proteomes" id="UP000091857">
    <property type="component" value="Chromosome 1"/>
</dbReference>
<dbReference type="Gramene" id="Manes.01G093766.1.v8.1">
    <property type="protein sequence ID" value="Manes.01G093766.1.v8.1.CDS"/>
    <property type="gene ID" value="Manes.01G093766.v8.1"/>
</dbReference>
<evidence type="ECO:0000313" key="1">
    <source>
        <dbReference type="EMBL" id="OAY60201.1"/>
    </source>
</evidence>
<protein>
    <submittedName>
        <fullName evidence="1">Uncharacterized protein</fullName>
    </submittedName>
</protein>
<organism evidence="1 2">
    <name type="scientific">Manihot esculenta</name>
    <name type="common">Cassava</name>
    <name type="synonym">Jatropha manihot</name>
    <dbReference type="NCBI Taxonomy" id="3983"/>
    <lineage>
        <taxon>Eukaryota</taxon>
        <taxon>Viridiplantae</taxon>
        <taxon>Streptophyta</taxon>
        <taxon>Embryophyta</taxon>
        <taxon>Tracheophyta</taxon>
        <taxon>Spermatophyta</taxon>
        <taxon>Magnoliopsida</taxon>
        <taxon>eudicotyledons</taxon>
        <taxon>Gunneridae</taxon>
        <taxon>Pentapetalae</taxon>
        <taxon>rosids</taxon>
        <taxon>fabids</taxon>
        <taxon>Malpighiales</taxon>
        <taxon>Euphorbiaceae</taxon>
        <taxon>Crotonoideae</taxon>
        <taxon>Manihoteae</taxon>
        <taxon>Manihot</taxon>
    </lineage>
</organism>
<dbReference type="EMBL" id="CM004387">
    <property type="protein sequence ID" value="OAY60201.1"/>
    <property type="molecule type" value="Genomic_DNA"/>
</dbReference>
<dbReference type="AlphaFoldDB" id="A0A2C9WJ55"/>
<comment type="caution">
    <text evidence="1">The sequence shown here is derived from an EMBL/GenBank/DDBJ whole genome shotgun (WGS) entry which is preliminary data.</text>
</comment>
<reference evidence="2" key="1">
    <citation type="journal article" date="2016" name="Nat. Biotechnol.">
        <title>Sequencing wild and cultivated cassava and related species reveals extensive interspecific hybridization and genetic diversity.</title>
        <authorList>
            <person name="Bredeson J.V."/>
            <person name="Lyons J.B."/>
            <person name="Prochnik S.E."/>
            <person name="Wu G.A."/>
            <person name="Ha C.M."/>
            <person name="Edsinger-Gonzales E."/>
            <person name="Grimwood J."/>
            <person name="Schmutz J."/>
            <person name="Rabbi I.Y."/>
            <person name="Egesi C."/>
            <person name="Nauluvula P."/>
            <person name="Lebot V."/>
            <person name="Ndunguru J."/>
            <person name="Mkamilo G."/>
            <person name="Bart R.S."/>
            <person name="Setter T.L."/>
            <person name="Gleadow R.M."/>
            <person name="Kulakow P."/>
            <person name="Ferguson M.E."/>
            <person name="Rounsley S."/>
            <person name="Rokhsar D.S."/>
        </authorList>
    </citation>
    <scope>NUCLEOTIDE SEQUENCE [LARGE SCALE GENOMIC DNA]</scope>
    <source>
        <strain evidence="2">cv. AM560-2</strain>
    </source>
</reference>